<dbReference type="GO" id="GO:0005694">
    <property type="term" value="C:chromosome"/>
    <property type="evidence" value="ECO:0007669"/>
    <property type="project" value="TreeGrafter"/>
</dbReference>
<dbReference type="InterPro" id="IPR003115">
    <property type="entry name" value="ParB_N"/>
</dbReference>
<reference evidence="4 10" key="1">
    <citation type="journal article" date="2014" name="J. Bacteriol.">
        <title>Role of an Archaeal PitA Transporter in the Copper and Arsenic Resistance of Metallosphaera sedula, an Extreme Thermoacidophile.</title>
        <authorList>
            <person name="McCarthy S."/>
            <person name="Ai C."/>
            <person name="Wheaton G."/>
            <person name="Tevatia R."/>
            <person name="Eckrich V."/>
            <person name="Kelly R."/>
            <person name="Blum P."/>
        </authorList>
    </citation>
    <scope>NUCLEOTIDE SEQUENCE [LARGE SCALE GENOMIC DNA]</scope>
    <source>
        <strain evidence="4 10">CuR1</strain>
    </source>
</reference>
<evidence type="ECO:0000313" key="10">
    <source>
        <dbReference type="Proteomes" id="UP000029084"/>
    </source>
</evidence>
<dbReference type="Proteomes" id="UP000068832">
    <property type="component" value="Chromosome"/>
</dbReference>
<evidence type="ECO:0000313" key="15">
    <source>
        <dbReference type="Proteomes" id="UP000068832"/>
    </source>
</evidence>
<dbReference type="SUPFAM" id="SSF110849">
    <property type="entry name" value="ParB/Sulfiredoxin"/>
    <property type="match status" value="1"/>
</dbReference>
<dbReference type="Pfam" id="PF02195">
    <property type="entry name" value="ParB_N"/>
    <property type="match status" value="1"/>
</dbReference>
<dbReference type="GeneID" id="91754572"/>
<proteinExistence type="predicted"/>
<evidence type="ECO:0000256" key="1">
    <source>
        <dbReference type="SAM" id="Coils"/>
    </source>
</evidence>
<evidence type="ECO:0000313" key="5">
    <source>
        <dbReference type="EMBL" id="AKV73311.1"/>
    </source>
</evidence>
<dbReference type="GO" id="GO:0007059">
    <property type="term" value="P:chromosome segregation"/>
    <property type="evidence" value="ECO:0007669"/>
    <property type="project" value="TreeGrafter"/>
</dbReference>
<dbReference type="InterPro" id="IPR054524">
    <property type="entry name" value="Ssol_1539-like_N_2"/>
</dbReference>
<dbReference type="EMBL" id="CP012173">
    <property type="protein sequence ID" value="AKV75555.1"/>
    <property type="molecule type" value="Genomic_DNA"/>
</dbReference>
<dbReference type="PANTHER" id="PTHR33375:SF1">
    <property type="entry name" value="CHROMOSOME-PARTITIONING PROTEIN PARB-RELATED"/>
    <property type="match status" value="1"/>
</dbReference>
<evidence type="ECO:0000313" key="9">
    <source>
        <dbReference type="EMBL" id="AKV82289.1"/>
    </source>
</evidence>
<evidence type="ECO:0000313" key="7">
    <source>
        <dbReference type="EMBL" id="AKV77801.1"/>
    </source>
</evidence>
<dbReference type="EMBL" id="CP008822">
    <property type="protein sequence ID" value="AIM26299.1"/>
    <property type="molecule type" value="Genomic_DNA"/>
</dbReference>
<dbReference type="OrthoDB" id="44079at2157"/>
<dbReference type="Proteomes" id="UP000029084">
    <property type="component" value="Chromosome"/>
</dbReference>
<feature type="compositionally biased region" description="Acidic residues" evidence="2">
    <location>
        <begin position="278"/>
        <end position="293"/>
    </location>
</feature>
<dbReference type="EMBL" id="CP012172">
    <property type="protein sequence ID" value="AKV73311.1"/>
    <property type="molecule type" value="Genomic_DNA"/>
</dbReference>
<evidence type="ECO:0000313" key="13">
    <source>
        <dbReference type="Proteomes" id="UP000062398"/>
    </source>
</evidence>
<feature type="domain" description="ParB-like N-terminal" evidence="3">
    <location>
        <begin position="8"/>
        <end position="95"/>
    </location>
</feature>
<name>A0A088E1G0_9CREN</name>
<protein>
    <submittedName>
        <fullName evidence="4">ParB domain protein nuclease</fullName>
    </submittedName>
    <submittedName>
        <fullName evidence="5">Partitioning protein ParB</fullName>
    </submittedName>
</protein>
<accession>A0A088E1G0</accession>
<dbReference type="CDD" id="cd16404">
    <property type="entry name" value="pNOB8_ParB_N_like"/>
    <property type="match status" value="1"/>
</dbReference>
<evidence type="ECO:0000313" key="6">
    <source>
        <dbReference type="EMBL" id="AKV75555.1"/>
    </source>
</evidence>
<sequence length="434" mass="50535">MAKFITITKVSIDKLKEVQEYKELIPENNSYEELKNSIQQLGFLDPITVNTNYEILDGYTRYRIAKELGIKEIPVEVYQTSGREEELDIIASFNLKRRHLTKSEIILLIDKILEKKKELMKKVEELEKSSTNDKNLGMHPQPSAREEADEIRKELEAKLPPDNVIDNDTIRRYVQIKKEAPWLTNYIGDPKNGKIGIRTAYDIYLALKRKNLLDLDRRIPKSELKLLLTTREGRKIISERDDLLQLILDHKMAVSQAINKLKTEEKLAKSKKSRAKEEEDLDETEEEEGEEDESKGRQRELDENDNEEYDFVGEWQKAKEEEEKQEAKQQLTPQLNGQLLVKQEVTESKTQNDFLNDLKTKGFAELPFEIALIKIEGKCYAINVGALRDLEQGLPEKWKGLEAFLNKYSIIIPDEVEGLYVIPWKLLGRCNEWK</sequence>
<feature type="region of interest" description="Disordered" evidence="2">
    <location>
        <begin position="265"/>
        <end position="306"/>
    </location>
</feature>
<dbReference type="AlphaFoldDB" id="A0A088E1G0"/>
<dbReference type="PATRIC" id="fig|43687.5.peg.137"/>
<dbReference type="Proteomes" id="UP000056255">
    <property type="component" value="Chromosome"/>
</dbReference>
<evidence type="ECO:0000259" key="3">
    <source>
        <dbReference type="SMART" id="SM00470"/>
    </source>
</evidence>
<dbReference type="SMART" id="SM00470">
    <property type="entry name" value="ParB"/>
    <property type="match status" value="1"/>
</dbReference>
<dbReference type="RefSeq" id="WP_011921281.1">
    <property type="nucleotide sequence ID" value="NZ_AP019770.1"/>
</dbReference>
<reference evidence="12 13" key="2">
    <citation type="journal article" date="2015" name="Genome Announc.">
        <title>Complete Genome Sequences of Evolved Arsenate-Resistant Metallosphaera sedula Strains.</title>
        <authorList>
            <person name="Ai C."/>
            <person name="McCarthy S."/>
            <person name="Schackwitz W."/>
            <person name="Martin J."/>
            <person name="Lipzen A."/>
            <person name="Blum P."/>
        </authorList>
    </citation>
    <scope>NUCLEOTIDE SEQUENCE [LARGE SCALE GENOMIC DNA]</scope>
    <source>
        <strain evidence="7 13">ARS120-1</strain>
        <strain evidence="8 12">ARS120-2</strain>
        <strain evidence="5 15">ARS50-1</strain>
        <strain evidence="6 14">ARS50-2</strain>
    </source>
</reference>
<evidence type="ECO:0000313" key="14">
    <source>
        <dbReference type="Proteomes" id="UP000062475"/>
    </source>
</evidence>
<organism evidence="4 10">
    <name type="scientific">Metallosphaera sedula</name>
    <dbReference type="NCBI Taxonomy" id="43687"/>
    <lineage>
        <taxon>Archaea</taxon>
        <taxon>Thermoproteota</taxon>
        <taxon>Thermoprotei</taxon>
        <taxon>Sulfolobales</taxon>
        <taxon>Sulfolobaceae</taxon>
        <taxon>Metallosphaera</taxon>
    </lineage>
</organism>
<dbReference type="InterPro" id="IPR050336">
    <property type="entry name" value="Chromosome_partition/occlusion"/>
</dbReference>
<dbReference type="OMA" id="QYIGDEK"/>
<dbReference type="Proteomes" id="UP000062475">
    <property type="component" value="Chromosome"/>
</dbReference>
<reference evidence="9 11" key="3">
    <citation type="submission" date="2015-07" db="EMBL/GenBank/DDBJ databases">
        <title>Physiological, transcriptional responses and genome re-sequencing of acid resistant extremely thermoacidophilic Metallosphaera sedula SARC-M1.</title>
        <authorList>
            <person name="Ai C."/>
            <person name="McCarthy S."/>
            <person name="Eckrich V."/>
            <person name="Rudrappa D."/>
            <person name="Qiu G."/>
            <person name="Blum P."/>
        </authorList>
    </citation>
    <scope>NUCLEOTIDE SEQUENCE [LARGE SCALE GENOMIC DNA]</scope>
    <source>
        <strain evidence="9 11">SARC-M1</strain>
    </source>
</reference>
<evidence type="ECO:0000313" key="11">
    <source>
        <dbReference type="Proteomes" id="UP000056255"/>
    </source>
</evidence>
<evidence type="ECO:0000313" key="12">
    <source>
        <dbReference type="Proteomes" id="UP000061362"/>
    </source>
</evidence>
<dbReference type="InterPro" id="IPR036086">
    <property type="entry name" value="ParB/Sulfiredoxin_sf"/>
</dbReference>
<gene>
    <name evidence="4" type="ORF">HA72_0135</name>
    <name evidence="5" type="ORF">MsedA_0140</name>
    <name evidence="6" type="ORF">MsedB_0140</name>
    <name evidence="7" type="ORF">MsedC_0139</name>
    <name evidence="8" type="ORF">MsedD_0140</name>
    <name evidence="9" type="ORF">MsedE_0140</name>
</gene>
<dbReference type="EMBL" id="CP012176">
    <property type="protein sequence ID" value="AKV82289.1"/>
    <property type="molecule type" value="Genomic_DNA"/>
</dbReference>
<dbReference type="EMBL" id="CP012175">
    <property type="protein sequence ID" value="AKV80046.1"/>
    <property type="molecule type" value="Genomic_DNA"/>
</dbReference>
<dbReference type="Gene3D" id="3.90.1530.10">
    <property type="entry name" value="Conserved hypothetical protein from pyrococcus furiosus pfu- 392566-001, ParB domain"/>
    <property type="match status" value="1"/>
</dbReference>
<evidence type="ECO:0000313" key="8">
    <source>
        <dbReference type="EMBL" id="AKV80046.1"/>
    </source>
</evidence>
<dbReference type="Pfam" id="PF22445">
    <property type="entry name" value="Ssol_1539-like_2nd"/>
    <property type="match status" value="1"/>
</dbReference>
<feature type="coiled-coil region" evidence="1">
    <location>
        <begin position="109"/>
        <end position="136"/>
    </location>
</feature>
<dbReference type="PANTHER" id="PTHR33375">
    <property type="entry name" value="CHROMOSOME-PARTITIONING PROTEIN PARB-RELATED"/>
    <property type="match status" value="1"/>
</dbReference>
<dbReference type="Proteomes" id="UP000062398">
    <property type="component" value="Chromosome"/>
</dbReference>
<dbReference type="Proteomes" id="UP000061362">
    <property type="component" value="Chromosome"/>
</dbReference>
<evidence type="ECO:0000313" key="4">
    <source>
        <dbReference type="EMBL" id="AIM26299.1"/>
    </source>
</evidence>
<evidence type="ECO:0000256" key="2">
    <source>
        <dbReference type="SAM" id="MobiDB-lite"/>
    </source>
</evidence>
<dbReference type="EMBL" id="CP012174">
    <property type="protein sequence ID" value="AKV77801.1"/>
    <property type="molecule type" value="Genomic_DNA"/>
</dbReference>
<keyword evidence="1" id="KW-0175">Coiled coil</keyword>